<sequence length="254" mass="27194">MDLKLQGSTVLITGGSKGIGFAAAEAFAREGCRLILTARSADTLAEARERLAGFDVKVIAADLSEVSERVRLVEEAGPVDILVNNAGAIPGGDIFNLDIATIEQGFKLKVFGYIHLTQLVLEAMKARQSGTIVNIIGDLGRAPRYDYIAGTTANAGLIAFTEALGARSTDWNVRVFGINPAGTGTERVEKVARGRAKSMYGDEERWREVLANLPFNRLAAPEEVARLIVSLASPALGYMSGNVVDFDGGLRNRR</sequence>
<keyword evidence="7" id="KW-1185">Reference proteome</keyword>
<evidence type="ECO:0000259" key="5">
    <source>
        <dbReference type="SMART" id="SM00822"/>
    </source>
</evidence>
<dbReference type="InterPro" id="IPR051122">
    <property type="entry name" value="SDR_DHRS6-like"/>
</dbReference>
<keyword evidence="2" id="KW-0560">Oxidoreductase</keyword>
<comment type="similarity">
    <text evidence="1 4">Belongs to the short-chain dehydrogenases/reductases (SDR) family.</text>
</comment>
<dbReference type="PANTHER" id="PTHR43477">
    <property type="entry name" value="DIHYDROANTICAPSIN 7-DEHYDROGENASE"/>
    <property type="match status" value="1"/>
</dbReference>
<dbReference type="PRINTS" id="PR00080">
    <property type="entry name" value="SDRFAMILY"/>
</dbReference>
<dbReference type="PANTHER" id="PTHR43477:SF4">
    <property type="entry name" value="DEHYDROGENASE_REDUCTASE SDR FAMILY MEMBER 6"/>
    <property type="match status" value="1"/>
</dbReference>
<dbReference type="STRING" id="1486262.TM49_06790"/>
<dbReference type="PRINTS" id="PR00081">
    <property type="entry name" value="GDHRDH"/>
</dbReference>
<dbReference type="NCBIfam" id="NF004779">
    <property type="entry name" value="PRK06125.1"/>
    <property type="match status" value="1"/>
</dbReference>
<dbReference type="RefSeq" id="WP_045680120.1">
    <property type="nucleotide sequence ID" value="NZ_CP010803.1"/>
</dbReference>
<organism evidence="6 7">
    <name type="scientific">Martelella endophytica</name>
    <dbReference type="NCBI Taxonomy" id="1486262"/>
    <lineage>
        <taxon>Bacteria</taxon>
        <taxon>Pseudomonadati</taxon>
        <taxon>Pseudomonadota</taxon>
        <taxon>Alphaproteobacteria</taxon>
        <taxon>Hyphomicrobiales</taxon>
        <taxon>Aurantimonadaceae</taxon>
        <taxon>Martelella</taxon>
    </lineage>
</organism>
<keyword evidence="3" id="KW-0520">NAD</keyword>
<dbReference type="Gene3D" id="3.40.50.720">
    <property type="entry name" value="NAD(P)-binding Rossmann-like Domain"/>
    <property type="match status" value="1"/>
</dbReference>
<dbReference type="SMART" id="SM00822">
    <property type="entry name" value="PKS_KR"/>
    <property type="match status" value="1"/>
</dbReference>
<reference evidence="6 7" key="1">
    <citation type="journal article" date="2015" name="Genome Announc.">
        <title>Complete genome sequence of Martelella endophytica YC6887, which has antifungal activity associated with a halophyte.</title>
        <authorList>
            <person name="Khan A."/>
            <person name="Khan H."/>
            <person name="Chung E.J."/>
            <person name="Hossain M.T."/>
            <person name="Chung Y.R."/>
        </authorList>
    </citation>
    <scope>NUCLEOTIDE SEQUENCE [LARGE SCALE GENOMIC DNA]</scope>
    <source>
        <strain evidence="6">YC6887</strain>
    </source>
</reference>
<dbReference type="InterPro" id="IPR057326">
    <property type="entry name" value="KR_dom"/>
</dbReference>
<dbReference type="HOGENOM" id="CLU_010194_1_2_5"/>
<evidence type="ECO:0000256" key="3">
    <source>
        <dbReference type="ARBA" id="ARBA00023027"/>
    </source>
</evidence>
<evidence type="ECO:0000313" key="6">
    <source>
        <dbReference type="EMBL" id="AJY45468.1"/>
    </source>
</evidence>
<dbReference type="EMBL" id="CP010803">
    <property type="protein sequence ID" value="AJY45468.1"/>
    <property type="molecule type" value="Genomic_DNA"/>
</dbReference>
<dbReference type="Pfam" id="PF00106">
    <property type="entry name" value="adh_short"/>
    <property type="match status" value="1"/>
</dbReference>
<evidence type="ECO:0000256" key="4">
    <source>
        <dbReference type="RuleBase" id="RU000363"/>
    </source>
</evidence>
<name>A0A0D5LQ63_MAREN</name>
<dbReference type="SUPFAM" id="SSF51735">
    <property type="entry name" value="NAD(P)-binding Rossmann-fold domains"/>
    <property type="match status" value="1"/>
</dbReference>
<dbReference type="Proteomes" id="UP000032611">
    <property type="component" value="Chromosome"/>
</dbReference>
<gene>
    <name evidence="6" type="ORF">TM49_06790</name>
</gene>
<evidence type="ECO:0000313" key="7">
    <source>
        <dbReference type="Proteomes" id="UP000032611"/>
    </source>
</evidence>
<dbReference type="InterPro" id="IPR036291">
    <property type="entry name" value="NAD(P)-bd_dom_sf"/>
</dbReference>
<accession>A0A0D5LQ63</accession>
<proteinExistence type="inferred from homology"/>
<evidence type="ECO:0000256" key="1">
    <source>
        <dbReference type="ARBA" id="ARBA00006484"/>
    </source>
</evidence>
<dbReference type="InterPro" id="IPR002347">
    <property type="entry name" value="SDR_fam"/>
</dbReference>
<dbReference type="GO" id="GO:0016491">
    <property type="term" value="F:oxidoreductase activity"/>
    <property type="evidence" value="ECO:0007669"/>
    <property type="project" value="UniProtKB-KW"/>
</dbReference>
<protein>
    <submittedName>
        <fullName evidence="6">Short-chain dehydrogenase</fullName>
    </submittedName>
</protein>
<dbReference type="OrthoDB" id="9793325at2"/>
<dbReference type="PATRIC" id="fig|1486262.3.peg.1398"/>
<feature type="domain" description="Ketoreductase" evidence="5">
    <location>
        <begin position="8"/>
        <end position="209"/>
    </location>
</feature>
<evidence type="ECO:0000256" key="2">
    <source>
        <dbReference type="ARBA" id="ARBA00023002"/>
    </source>
</evidence>
<dbReference type="KEGG" id="mey:TM49_06790"/>
<dbReference type="AlphaFoldDB" id="A0A0D5LQ63"/>